<dbReference type="Pfam" id="PF13174">
    <property type="entry name" value="TPR_6"/>
    <property type="match status" value="1"/>
</dbReference>
<organism evidence="1">
    <name type="scientific">candidate division WOR-3 bacterium</name>
    <dbReference type="NCBI Taxonomy" id="2052148"/>
    <lineage>
        <taxon>Bacteria</taxon>
        <taxon>Bacteria division WOR-3</taxon>
    </lineage>
</organism>
<accession>A0A7V3UZN9</accession>
<dbReference type="SUPFAM" id="SSF48452">
    <property type="entry name" value="TPR-like"/>
    <property type="match status" value="1"/>
</dbReference>
<dbReference type="EMBL" id="DTMZ01000073">
    <property type="protein sequence ID" value="HGD13068.1"/>
    <property type="molecule type" value="Genomic_DNA"/>
</dbReference>
<evidence type="ECO:0000313" key="1">
    <source>
        <dbReference type="EMBL" id="HGD13068.1"/>
    </source>
</evidence>
<sequence length="395" mass="44304">MRRFWAALLLLVLVLIAGCLSGVPAVRRTEKPSYFSNLIYQGAVEKYRRIVEEKFKARDRSYILSLLSYGICLYYDLNLNEARRAFFAAYKVDAGERPEAAKIYDWLVVDSRTVYKLRKRERELVHFYLGLCYLMQDNPDEALVEFKKLRQFDQDASQLPIVNFYLGLIYEKLGKFDDALIEYRALAALADSNSEIAALARKLIKEVEARAVGNDSSGIELIVQVEHQSVNAIGQTRVVLDSGATVAVLPAVMDSFPVRLSSAEAIRKTSQEAGAAAARFLLRVLGGLLLDKAVPGKGKELADDIADITLGKEEENRDQRAWAYAPLNFSFTRLQLPAGVSRVRLIFYNRAGELTGYCDYPLTGEKPRAGYCGPHQRGFSTFIITAGLAEEFYGY</sequence>
<dbReference type="PROSITE" id="PS51257">
    <property type="entry name" value="PROKAR_LIPOPROTEIN"/>
    <property type="match status" value="1"/>
</dbReference>
<proteinExistence type="predicted"/>
<protein>
    <submittedName>
        <fullName evidence="1">Tetratricopeptide repeat protein</fullName>
    </submittedName>
</protein>
<dbReference type="SMART" id="SM00028">
    <property type="entry name" value="TPR"/>
    <property type="match status" value="2"/>
</dbReference>
<gene>
    <name evidence="1" type="ORF">ENX16_03200</name>
</gene>
<dbReference type="InterPro" id="IPR019734">
    <property type="entry name" value="TPR_rpt"/>
</dbReference>
<dbReference type="InterPro" id="IPR011990">
    <property type="entry name" value="TPR-like_helical_dom_sf"/>
</dbReference>
<name>A0A7V3UZN9_UNCW3</name>
<reference evidence="1" key="1">
    <citation type="journal article" date="2020" name="mSystems">
        <title>Genome- and Community-Level Interaction Insights into Carbon Utilization and Element Cycling Functions of Hydrothermarchaeota in Hydrothermal Sediment.</title>
        <authorList>
            <person name="Zhou Z."/>
            <person name="Liu Y."/>
            <person name="Xu W."/>
            <person name="Pan J."/>
            <person name="Luo Z.H."/>
            <person name="Li M."/>
        </authorList>
    </citation>
    <scope>NUCLEOTIDE SEQUENCE [LARGE SCALE GENOMIC DNA]</scope>
    <source>
        <strain evidence="1">SpSt-914</strain>
    </source>
</reference>
<dbReference type="AlphaFoldDB" id="A0A7V3UZN9"/>
<comment type="caution">
    <text evidence="1">The sequence shown here is derived from an EMBL/GenBank/DDBJ whole genome shotgun (WGS) entry which is preliminary data.</text>
</comment>
<dbReference type="Gene3D" id="1.25.40.10">
    <property type="entry name" value="Tetratricopeptide repeat domain"/>
    <property type="match status" value="1"/>
</dbReference>